<dbReference type="InterPro" id="IPR000522">
    <property type="entry name" value="ABC_transptr_permease_BtuC"/>
</dbReference>
<dbReference type="PANTHER" id="PTHR30472">
    <property type="entry name" value="FERRIC ENTEROBACTIN TRANSPORT SYSTEM PERMEASE PROTEIN"/>
    <property type="match status" value="1"/>
</dbReference>
<keyword evidence="6 8" id="KW-1133">Transmembrane helix</keyword>
<feature type="transmembrane region" description="Helical" evidence="8">
    <location>
        <begin position="114"/>
        <end position="145"/>
    </location>
</feature>
<dbReference type="InterPro" id="IPR037294">
    <property type="entry name" value="ABC_BtuC-like"/>
</dbReference>
<feature type="transmembrane region" description="Helical" evidence="8">
    <location>
        <begin position="24"/>
        <end position="47"/>
    </location>
</feature>
<proteinExistence type="inferred from homology"/>
<gene>
    <name evidence="9" type="ORF">PhaeoP63_04165</name>
</gene>
<evidence type="ECO:0000256" key="8">
    <source>
        <dbReference type="SAM" id="Phobius"/>
    </source>
</evidence>
<evidence type="ECO:0000256" key="3">
    <source>
        <dbReference type="ARBA" id="ARBA00022448"/>
    </source>
</evidence>
<feature type="transmembrane region" description="Helical" evidence="8">
    <location>
        <begin position="157"/>
        <end position="177"/>
    </location>
</feature>
<dbReference type="Gene3D" id="1.10.3470.10">
    <property type="entry name" value="ABC transporter involved in vitamin B12 uptake, BtuC"/>
    <property type="match status" value="1"/>
</dbReference>
<accession>A0AAD0EFE7</accession>
<dbReference type="AlphaFoldDB" id="A0AAD0EFE7"/>
<comment type="subcellular location">
    <subcellularLocation>
        <location evidence="1">Cell membrane</location>
        <topology evidence="1">Multi-pass membrane protein</topology>
    </subcellularLocation>
</comment>
<keyword evidence="9" id="KW-0614">Plasmid</keyword>
<keyword evidence="3" id="KW-0813">Transport</keyword>
<dbReference type="SUPFAM" id="SSF81345">
    <property type="entry name" value="ABC transporter involved in vitamin B12 uptake, BtuC"/>
    <property type="match status" value="1"/>
</dbReference>
<geneLocation type="plasmid" evidence="10">
    <name>pp63_d</name>
</geneLocation>
<keyword evidence="5 8" id="KW-0812">Transmembrane</keyword>
<evidence type="ECO:0000313" key="9">
    <source>
        <dbReference type="EMBL" id="ATF08196.1"/>
    </source>
</evidence>
<sequence>MQVLPPVAEATGSTIGLGKPGRSARGAICLCLLLLVLLAGLSCAIGVNQASPLALLQDPKAAQLLLISRIPRTLAVILTGATMAVAGVIMQLLVRNRFVEPGTTGTNEAAMLGLLGATLLAPALPIFAKMLCAAVAALLGTLVFLALARRIPPHQPLLVPLVGLVYGGILAAAAGFIAFQADLLQYLAIWMSGEFSGVLSGRYELLWLAGLLAGLAYLVADQFTIVGLGEMASRGLGLRYGQVLGFGVVVVSLVSALVIVTVGVLPFVGLVVPNLVSRIMGDNLRDSLPVVAATGAGLLLVCDMLGRLLRAPYEIPAGTVFGLFGAALFLVMLLRRSAHG</sequence>
<feature type="transmembrane region" description="Helical" evidence="8">
    <location>
        <begin position="74"/>
        <end position="94"/>
    </location>
</feature>
<dbReference type="EMBL" id="CP010788">
    <property type="protein sequence ID" value="ATF08196.1"/>
    <property type="molecule type" value="Genomic_DNA"/>
</dbReference>
<evidence type="ECO:0000256" key="4">
    <source>
        <dbReference type="ARBA" id="ARBA00022475"/>
    </source>
</evidence>
<organism evidence="9 10">
    <name type="scientific">Phaeobacter gallaeciensis</name>
    <dbReference type="NCBI Taxonomy" id="60890"/>
    <lineage>
        <taxon>Bacteria</taxon>
        <taxon>Pseudomonadati</taxon>
        <taxon>Pseudomonadota</taxon>
        <taxon>Alphaproteobacteria</taxon>
        <taxon>Rhodobacterales</taxon>
        <taxon>Roseobacteraceae</taxon>
        <taxon>Phaeobacter</taxon>
    </lineage>
</organism>
<dbReference type="GO" id="GO:0005886">
    <property type="term" value="C:plasma membrane"/>
    <property type="evidence" value="ECO:0007669"/>
    <property type="project" value="UniProtKB-SubCell"/>
</dbReference>
<dbReference type="CDD" id="cd06550">
    <property type="entry name" value="TM_ABC_iron-siderophores_like"/>
    <property type="match status" value="1"/>
</dbReference>
<keyword evidence="7 8" id="KW-0472">Membrane</keyword>
<name>A0AAD0EFE7_9RHOB</name>
<dbReference type="GO" id="GO:0022857">
    <property type="term" value="F:transmembrane transporter activity"/>
    <property type="evidence" value="ECO:0007669"/>
    <property type="project" value="InterPro"/>
</dbReference>
<evidence type="ECO:0000256" key="1">
    <source>
        <dbReference type="ARBA" id="ARBA00004651"/>
    </source>
</evidence>
<feature type="transmembrane region" description="Helical" evidence="8">
    <location>
        <begin position="206"/>
        <end position="226"/>
    </location>
</feature>
<keyword evidence="4" id="KW-1003">Cell membrane</keyword>
<evidence type="ECO:0000313" key="10">
    <source>
        <dbReference type="Proteomes" id="UP000217545"/>
    </source>
</evidence>
<evidence type="ECO:0000256" key="6">
    <source>
        <dbReference type="ARBA" id="ARBA00022989"/>
    </source>
</evidence>
<evidence type="ECO:0000256" key="2">
    <source>
        <dbReference type="ARBA" id="ARBA00007935"/>
    </source>
</evidence>
<feature type="transmembrane region" description="Helical" evidence="8">
    <location>
        <begin position="315"/>
        <end position="334"/>
    </location>
</feature>
<dbReference type="PANTHER" id="PTHR30472:SF27">
    <property type="entry name" value="PETROBACTIN IMPORT SYSTEM PERMEASE PROTEIN YCLN"/>
    <property type="match status" value="1"/>
</dbReference>
<evidence type="ECO:0000256" key="7">
    <source>
        <dbReference type="ARBA" id="ARBA00023136"/>
    </source>
</evidence>
<comment type="similarity">
    <text evidence="2">Belongs to the binding-protein-dependent transport system permease family. FecCD subfamily.</text>
</comment>
<evidence type="ECO:0000256" key="5">
    <source>
        <dbReference type="ARBA" id="ARBA00022692"/>
    </source>
</evidence>
<dbReference type="Proteomes" id="UP000217545">
    <property type="component" value="Plasmid pP63_d"/>
</dbReference>
<reference evidence="9 10" key="1">
    <citation type="journal article" date="2017" name="Front. Microbiol.">
        <title>Phaeobacter piscinae sp. nov., a species of the Roseobacter group and potential aquaculture probiont.</title>
        <authorList>
            <person name="Sonnenschein E.C."/>
            <person name="Phippen C.B.W."/>
            <person name="Nielsen K.F."/>
            <person name="Mateiu R.V."/>
            <person name="Melchiorsen J."/>
            <person name="Gram L."/>
            <person name="Overmann J."/>
            <person name="Freese H.M."/>
        </authorList>
    </citation>
    <scope>NUCLEOTIDE SEQUENCE [LARGE SCALE GENOMIC DNA]</scope>
    <source>
        <strain evidence="9 10">P63</strain>
    </source>
</reference>
<protein>
    <submittedName>
        <fullName evidence="9">ABC-type enterochelin transport system, permease component</fullName>
    </submittedName>
</protein>
<dbReference type="Pfam" id="PF01032">
    <property type="entry name" value="FecCD"/>
    <property type="match status" value="1"/>
</dbReference>
<dbReference type="GO" id="GO:0033214">
    <property type="term" value="P:siderophore-iron import into cell"/>
    <property type="evidence" value="ECO:0007669"/>
    <property type="project" value="TreeGrafter"/>
</dbReference>
<feature type="transmembrane region" description="Helical" evidence="8">
    <location>
        <begin position="246"/>
        <end position="276"/>
    </location>
</feature>